<comment type="caution">
    <text evidence="3">The sequence shown here is derived from an EMBL/GenBank/DDBJ whole genome shotgun (WGS) entry which is preliminary data.</text>
</comment>
<evidence type="ECO:0000313" key="4">
    <source>
        <dbReference type="Proteomes" id="UP000548978"/>
    </source>
</evidence>
<dbReference type="PANTHER" id="PTHR13847:SF289">
    <property type="entry name" value="GLYCINE OXIDASE"/>
    <property type="match status" value="1"/>
</dbReference>
<dbReference type="InterPro" id="IPR036188">
    <property type="entry name" value="FAD/NAD-bd_sf"/>
</dbReference>
<dbReference type="Gene3D" id="3.50.50.60">
    <property type="entry name" value="FAD/NAD(P)-binding domain"/>
    <property type="match status" value="2"/>
</dbReference>
<keyword evidence="4" id="KW-1185">Reference proteome</keyword>
<name>A0A7W9A0Y7_9CAUL</name>
<dbReference type="Gene3D" id="3.30.9.10">
    <property type="entry name" value="D-Amino Acid Oxidase, subunit A, domain 2"/>
    <property type="match status" value="1"/>
</dbReference>
<dbReference type="GO" id="GO:0043799">
    <property type="term" value="F:glycine oxidase activity"/>
    <property type="evidence" value="ECO:0007669"/>
    <property type="project" value="UniProtKB-EC"/>
</dbReference>
<proteinExistence type="predicted"/>
<evidence type="ECO:0000256" key="1">
    <source>
        <dbReference type="ARBA" id="ARBA00023002"/>
    </source>
</evidence>
<dbReference type="EC" id="1.4.3.19" evidence="3"/>
<sequence>MTSSCDIAVIGAGVLGLCVAAELRAGGRDVVVVDPGGANASSVAAGMIAPAMESLLDPWEADPVGRAAVLREARDLWPEFAARHGIALIRDGVDWIGPDADGVIARLAALGFAAERTEAGAFCPEDWRIDPGPALAALGQGVERLPGRVAAVRSAGEAWQLTLADGAGVSARAVVLACGTTFPDLPETVMRAVRDVHAIGGRLAFTPRRLIERPARFVGGYAVPAGEGTVIGATMEAGGLVADASGLQDKLLDGARAGLGLAEISPVEWRMGVRGATEDGLPLTEEVMPGLHLALAPRRNGWLMGPAVAAQTVAGIEGRHTG</sequence>
<organism evidence="3 4">
    <name type="scientific">Brevundimonas halotolerans</name>
    <dbReference type="NCBI Taxonomy" id="69670"/>
    <lineage>
        <taxon>Bacteria</taxon>
        <taxon>Pseudomonadati</taxon>
        <taxon>Pseudomonadota</taxon>
        <taxon>Alphaproteobacteria</taxon>
        <taxon>Caulobacterales</taxon>
        <taxon>Caulobacteraceae</taxon>
        <taxon>Brevundimonas</taxon>
    </lineage>
</organism>
<feature type="domain" description="FAD dependent oxidoreductase" evidence="2">
    <location>
        <begin position="6"/>
        <end position="311"/>
    </location>
</feature>
<protein>
    <submittedName>
        <fullName evidence="3">Glycine oxidase</fullName>
        <ecNumber evidence="3">1.4.3.19</ecNumber>
    </submittedName>
</protein>
<dbReference type="PANTHER" id="PTHR13847">
    <property type="entry name" value="SARCOSINE DEHYDROGENASE-RELATED"/>
    <property type="match status" value="1"/>
</dbReference>
<keyword evidence="1 3" id="KW-0560">Oxidoreductase</keyword>
<accession>A0A7W9A0Y7</accession>
<dbReference type="Proteomes" id="UP000548978">
    <property type="component" value="Unassembled WGS sequence"/>
</dbReference>
<gene>
    <name evidence="3" type="ORF">FHS65_000107</name>
</gene>
<evidence type="ECO:0000313" key="3">
    <source>
        <dbReference type="EMBL" id="MBB5659389.1"/>
    </source>
</evidence>
<dbReference type="InterPro" id="IPR006076">
    <property type="entry name" value="FAD-dep_OxRdtase"/>
</dbReference>
<evidence type="ECO:0000259" key="2">
    <source>
        <dbReference type="Pfam" id="PF01266"/>
    </source>
</evidence>
<dbReference type="Pfam" id="PF01266">
    <property type="entry name" value="DAO"/>
    <property type="match status" value="1"/>
</dbReference>
<dbReference type="GO" id="GO:0005737">
    <property type="term" value="C:cytoplasm"/>
    <property type="evidence" value="ECO:0007669"/>
    <property type="project" value="TreeGrafter"/>
</dbReference>
<dbReference type="AlphaFoldDB" id="A0A7W9A0Y7"/>
<reference evidence="3 4" key="1">
    <citation type="submission" date="2020-08" db="EMBL/GenBank/DDBJ databases">
        <title>Genomic Encyclopedia of Type Strains, Phase IV (KMG-IV): sequencing the most valuable type-strain genomes for metagenomic binning, comparative biology and taxonomic classification.</title>
        <authorList>
            <person name="Goeker M."/>
        </authorList>
    </citation>
    <scope>NUCLEOTIDE SEQUENCE [LARGE SCALE GENOMIC DNA]</scope>
    <source>
        <strain evidence="3 4">DSM 24448</strain>
    </source>
</reference>
<dbReference type="EMBL" id="JACIJB010000001">
    <property type="protein sequence ID" value="MBB5659389.1"/>
    <property type="molecule type" value="Genomic_DNA"/>
</dbReference>
<dbReference type="RefSeq" id="WP_123286402.1">
    <property type="nucleotide sequence ID" value="NZ_JACIJB010000001.1"/>
</dbReference>
<dbReference type="OrthoDB" id="9790035at2"/>
<dbReference type="SUPFAM" id="SSF51905">
    <property type="entry name" value="FAD/NAD(P)-binding domain"/>
    <property type="match status" value="1"/>
</dbReference>